<sequence>LPPDLRHGEPDEVFVNFWDGLHVWGEDLGVLGLVDQERIARPSPLHLHQFKGCTPQQVLKGGRNANAVPLMWFQAGLPCCCCDHSYEFCRREGAVPAVFEVREKVCIFCGFVQLQVVSKGGLWVCVPVQTYQHTAVKIL</sequence>
<evidence type="ECO:0000313" key="1">
    <source>
        <dbReference type="EMBL" id="KIJ94649.1"/>
    </source>
</evidence>
<dbReference type="EMBL" id="KN838784">
    <property type="protein sequence ID" value="KIJ94649.1"/>
    <property type="molecule type" value="Genomic_DNA"/>
</dbReference>
<dbReference type="HOGENOM" id="CLU_1849891_0_0_1"/>
<feature type="non-terminal residue" evidence="1">
    <location>
        <position position="1"/>
    </location>
</feature>
<reference evidence="1 2" key="1">
    <citation type="submission" date="2014-04" db="EMBL/GenBank/DDBJ databases">
        <authorList>
            <consortium name="DOE Joint Genome Institute"/>
            <person name="Kuo A."/>
            <person name="Kohler A."/>
            <person name="Nagy L.G."/>
            <person name="Floudas D."/>
            <person name="Copeland A."/>
            <person name="Barry K.W."/>
            <person name="Cichocki N."/>
            <person name="Veneault-Fourrey C."/>
            <person name="LaButti K."/>
            <person name="Lindquist E.A."/>
            <person name="Lipzen A."/>
            <person name="Lundell T."/>
            <person name="Morin E."/>
            <person name="Murat C."/>
            <person name="Sun H."/>
            <person name="Tunlid A."/>
            <person name="Henrissat B."/>
            <person name="Grigoriev I.V."/>
            <person name="Hibbett D.S."/>
            <person name="Martin F."/>
            <person name="Nordberg H.P."/>
            <person name="Cantor M.N."/>
            <person name="Hua S.X."/>
        </authorList>
    </citation>
    <scope>NUCLEOTIDE SEQUENCE [LARGE SCALE GENOMIC DNA]</scope>
    <source>
        <strain evidence="1 2">LaAM-08-1</strain>
    </source>
</reference>
<keyword evidence="2" id="KW-1185">Reference proteome</keyword>
<proteinExistence type="predicted"/>
<dbReference type="AlphaFoldDB" id="A0A0C9WJG4"/>
<gene>
    <name evidence="1" type="ORF">K443DRAFT_110068</name>
</gene>
<evidence type="ECO:0000313" key="2">
    <source>
        <dbReference type="Proteomes" id="UP000054477"/>
    </source>
</evidence>
<name>A0A0C9WJG4_9AGAR</name>
<organism evidence="1 2">
    <name type="scientific">Laccaria amethystina LaAM-08-1</name>
    <dbReference type="NCBI Taxonomy" id="1095629"/>
    <lineage>
        <taxon>Eukaryota</taxon>
        <taxon>Fungi</taxon>
        <taxon>Dikarya</taxon>
        <taxon>Basidiomycota</taxon>
        <taxon>Agaricomycotina</taxon>
        <taxon>Agaricomycetes</taxon>
        <taxon>Agaricomycetidae</taxon>
        <taxon>Agaricales</taxon>
        <taxon>Agaricineae</taxon>
        <taxon>Hydnangiaceae</taxon>
        <taxon>Laccaria</taxon>
    </lineage>
</organism>
<protein>
    <submittedName>
        <fullName evidence="1">Uncharacterized protein</fullName>
    </submittedName>
</protein>
<reference evidence="2" key="2">
    <citation type="submission" date="2015-01" db="EMBL/GenBank/DDBJ databases">
        <title>Evolutionary Origins and Diversification of the Mycorrhizal Mutualists.</title>
        <authorList>
            <consortium name="DOE Joint Genome Institute"/>
            <consortium name="Mycorrhizal Genomics Consortium"/>
            <person name="Kohler A."/>
            <person name="Kuo A."/>
            <person name="Nagy L.G."/>
            <person name="Floudas D."/>
            <person name="Copeland A."/>
            <person name="Barry K.W."/>
            <person name="Cichocki N."/>
            <person name="Veneault-Fourrey C."/>
            <person name="LaButti K."/>
            <person name="Lindquist E.A."/>
            <person name="Lipzen A."/>
            <person name="Lundell T."/>
            <person name="Morin E."/>
            <person name="Murat C."/>
            <person name="Riley R."/>
            <person name="Ohm R."/>
            <person name="Sun H."/>
            <person name="Tunlid A."/>
            <person name="Henrissat B."/>
            <person name="Grigoriev I.V."/>
            <person name="Hibbett D.S."/>
            <person name="Martin F."/>
        </authorList>
    </citation>
    <scope>NUCLEOTIDE SEQUENCE [LARGE SCALE GENOMIC DNA]</scope>
    <source>
        <strain evidence="2">LaAM-08-1</strain>
    </source>
</reference>
<accession>A0A0C9WJG4</accession>
<dbReference type="Proteomes" id="UP000054477">
    <property type="component" value="Unassembled WGS sequence"/>
</dbReference>